<evidence type="ECO:0000256" key="1">
    <source>
        <dbReference type="SAM" id="MobiDB-lite"/>
    </source>
</evidence>
<evidence type="ECO:0000313" key="3">
    <source>
        <dbReference type="Proteomes" id="UP000218209"/>
    </source>
</evidence>
<feature type="region of interest" description="Disordered" evidence="1">
    <location>
        <begin position="211"/>
        <end position="396"/>
    </location>
</feature>
<keyword evidence="3" id="KW-1185">Reference proteome</keyword>
<dbReference type="Proteomes" id="UP000218209">
    <property type="component" value="Unassembled WGS sequence"/>
</dbReference>
<feature type="compositionally biased region" description="Low complexity" evidence="1">
    <location>
        <begin position="475"/>
        <end position="492"/>
    </location>
</feature>
<feature type="region of interest" description="Disordered" evidence="1">
    <location>
        <begin position="470"/>
        <end position="492"/>
    </location>
</feature>
<feature type="region of interest" description="Disordered" evidence="1">
    <location>
        <begin position="139"/>
        <end position="187"/>
    </location>
</feature>
<gene>
    <name evidence="2" type="ORF">BU14_0491s0006</name>
</gene>
<feature type="compositionally biased region" description="Polar residues" evidence="1">
    <location>
        <begin position="296"/>
        <end position="309"/>
    </location>
</feature>
<feature type="region of interest" description="Disordered" evidence="1">
    <location>
        <begin position="1"/>
        <end position="37"/>
    </location>
</feature>
<name>A0A1X6NTD8_PORUM</name>
<feature type="compositionally biased region" description="Low complexity" evidence="1">
    <location>
        <begin position="274"/>
        <end position="295"/>
    </location>
</feature>
<proteinExistence type="predicted"/>
<feature type="compositionally biased region" description="Low complexity" evidence="1">
    <location>
        <begin position="243"/>
        <end position="256"/>
    </location>
</feature>
<feature type="compositionally biased region" description="Low complexity" evidence="1">
    <location>
        <begin position="1"/>
        <end position="13"/>
    </location>
</feature>
<dbReference type="EMBL" id="KV919100">
    <property type="protein sequence ID" value="OSX71899.1"/>
    <property type="molecule type" value="Genomic_DNA"/>
</dbReference>
<feature type="compositionally biased region" description="Gly residues" evidence="1">
    <location>
        <begin position="14"/>
        <end position="24"/>
    </location>
</feature>
<organism evidence="2 3">
    <name type="scientific">Porphyra umbilicalis</name>
    <name type="common">Purple laver</name>
    <name type="synonym">Red alga</name>
    <dbReference type="NCBI Taxonomy" id="2786"/>
    <lineage>
        <taxon>Eukaryota</taxon>
        <taxon>Rhodophyta</taxon>
        <taxon>Bangiophyceae</taxon>
        <taxon>Bangiales</taxon>
        <taxon>Bangiaceae</taxon>
        <taxon>Porphyra</taxon>
    </lineage>
</organism>
<feature type="compositionally biased region" description="Low complexity" evidence="1">
    <location>
        <begin position="220"/>
        <end position="231"/>
    </location>
</feature>
<feature type="compositionally biased region" description="Gly residues" evidence="1">
    <location>
        <begin position="160"/>
        <end position="169"/>
    </location>
</feature>
<accession>A0A1X6NTD8</accession>
<evidence type="ECO:0000313" key="2">
    <source>
        <dbReference type="EMBL" id="OSX71899.1"/>
    </source>
</evidence>
<dbReference type="AlphaFoldDB" id="A0A1X6NTD8"/>
<feature type="compositionally biased region" description="Gly residues" evidence="1">
    <location>
        <begin position="375"/>
        <end position="396"/>
    </location>
</feature>
<sequence length="593" mass="55522">MPARTAADASAGTTSGGGVSGGGRTPRPVAPVPSGGSAHGACHGVGVAVPYEATCFYEGASPSGLYGGGGFAVDPLAPSYAPVGSGGAFGGESPYPTRSASVGPGGYGHDRRHDGGNSLRTSLSYPLAGPLFGGGDGGGAGCGPIGPPPHRRAASMSAAVGGGGTGGFPLSGPADDGDGGEGGAAAGALWDETSSPLVPTDLFHAALSLGGTPPRGSFRAGPPAVRGAARAPGGGATPPPTPAASVAGGAEGGAAAPPTPPRPASMNCTRRRCAAPTRRTSTAATAPSASLPTARRSSAPSNGTQSTRPSCAATLPSLAPARMASGAGSSTTRGGGGIAGRAPPQLGRVLGGGGGELGAPYSPTPRAPASAPVPSGGGGGASARRGGGGLLGGGGGGGGGGISAGFTPLSPTDLSMVSSRSFTPPTSAPAGASSLAVGAPCVHGVPAAALLGGGGTPLSLHSSPAGALVGGPGAARGASPGAAAAPPQQQQQQRPYLPVIRYGGPGAGAADGGAAVPPPSTPLLAAAWDFGGRGGGRGHAASTSWDGAEAPQSLSAGHFTLGTAAGGVGAMRTSSRLRVFEDIKARAEQQAQH</sequence>
<protein>
    <submittedName>
        <fullName evidence="2">Uncharacterized protein</fullName>
    </submittedName>
</protein>
<reference evidence="2 3" key="1">
    <citation type="submission" date="2017-03" db="EMBL/GenBank/DDBJ databases">
        <title>WGS assembly of Porphyra umbilicalis.</title>
        <authorList>
            <person name="Brawley S.H."/>
            <person name="Blouin N.A."/>
            <person name="Ficko-Blean E."/>
            <person name="Wheeler G.L."/>
            <person name="Lohr M."/>
            <person name="Goodson H.V."/>
            <person name="Jenkins J.W."/>
            <person name="Blaby-Haas C.E."/>
            <person name="Helliwell K.E."/>
            <person name="Chan C."/>
            <person name="Marriage T."/>
            <person name="Bhattacharya D."/>
            <person name="Klein A.S."/>
            <person name="Badis Y."/>
            <person name="Brodie J."/>
            <person name="Cao Y."/>
            <person name="Collen J."/>
            <person name="Dittami S.M."/>
            <person name="Gachon C.M."/>
            <person name="Green B.R."/>
            <person name="Karpowicz S."/>
            <person name="Kim J.W."/>
            <person name="Kudahl U."/>
            <person name="Lin S."/>
            <person name="Michel G."/>
            <person name="Mittag M."/>
            <person name="Olson B.J."/>
            <person name="Pangilinan J."/>
            <person name="Peng Y."/>
            <person name="Qiu H."/>
            <person name="Shu S."/>
            <person name="Singer J.T."/>
            <person name="Smith A.G."/>
            <person name="Sprecher B.N."/>
            <person name="Wagner V."/>
            <person name="Wang W."/>
            <person name="Wang Z.-Y."/>
            <person name="Yan J."/>
            <person name="Yarish C."/>
            <person name="Zoeuner-Riek S."/>
            <person name="Zhuang Y."/>
            <person name="Zou Y."/>
            <person name="Lindquist E.A."/>
            <person name="Grimwood J."/>
            <person name="Barry K."/>
            <person name="Rokhsar D.S."/>
            <person name="Schmutz J."/>
            <person name="Stiller J.W."/>
            <person name="Grossman A.R."/>
            <person name="Prochnik S.E."/>
        </authorList>
    </citation>
    <scope>NUCLEOTIDE SEQUENCE [LARGE SCALE GENOMIC DNA]</scope>
    <source>
        <strain evidence="2">4086291</strain>
    </source>
</reference>